<keyword evidence="3" id="KW-1185">Reference proteome</keyword>
<dbReference type="EMBL" id="JBJKFK010002616">
    <property type="protein sequence ID" value="KAL3310854.1"/>
    <property type="molecule type" value="Genomic_DNA"/>
</dbReference>
<reference evidence="2 3" key="1">
    <citation type="submission" date="2024-11" db="EMBL/GenBank/DDBJ databases">
        <title>Adaptive evolution of stress response genes in parasites aligns with host niche diversity.</title>
        <authorList>
            <person name="Hahn C."/>
            <person name="Resl P."/>
        </authorList>
    </citation>
    <scope>NUCLEOTIDE SEQUENCE [LARGE SCALE GENOMIC DNA]</scope>
    <source>
        <strain evidence="2">EGGRZ-B1_66</strain>
        <tissue evidence="2">Body</tissue>
    </source>
</reference>
<evidence type="ECO:0000256" key="1">
    <source>
        <dbReference type="SAM" id="MobiDB-lite"/>
    </source>
</evidence>
<dbReference type="AlphaFoldDB" id="A0ABD2PUB4"/>
<evidence type="ECO:0000313" key="3">
    <source>
        <dbReference type="Proteomes" id="UP001626550"/>
    </source>
</evidence>
<protein>
    <submittedName>
        <fullName evidence="2">Uncharacterized protein</fullName>
    </submittedName>
</protein>
<dbReference type="Proteomes" id="UP001626550">
    <property type="component" value="Unassembled WGS sequence"/>
</dbReference>
<comment type="caution">
    <text evidence="2">The sequence shown here is derived from an EMBL/GenBank/DDBJ whole genome shotgun (WGS) entry which is preliminary data.</text>
</comment>
<evidence type="ECO:0000313" key="2">
    <source>
        <dbReference type="EMBL" id="KAL3310854.1"/>
    </source>
</evidence>
<sequence length="85" mass="9536">MNTMLGLNFYNAELPDTASYADHEPHEIKLALLKQLLSLSQQQQQQQAKPEPSEASSSAPSESIVLRRSVRATFVINDDDCRYKA</sequence>
<accession>A0ABD2PUB4</accession>
<organism evidence="2 3">
    <name type="scientific">Cichlidogyrus casuarinus</name>
    <dbReference type="NCBI Taxonomy" id="1844966"/>
    <lineage>
        <taxon>Eukaryota</taxon>
        <taxon>Metazoa</taxon>
        <taxon>Spiralia</taxon>
        <taxon>Lophotrochozoa</taxon>
        <taxon>Platyhelminthes</taxon>
        <taxon>Monogenea</taxon>
        <taxon>Monopisthocotylea</taxon>
        <taxon>Dactylogyridea</taxon>
        <taxon>Ancyrocephalidae</taxon>
        <taxon>Cichlidogyrus</taxon>
    </lineage>
</organism>
<proteinExistence type="predicted"/>
<name>A0ABD2PUB4_9PLAT</name>
<feature type="region of interest" description="Disordered" evidence="1">
    <location>
        <begin position="41"/>
        <end position="64"/>
    </location>
</feature>
<gene>
    <name evidence="2" type="ORF">Ciccas_010573</name>
</gene>
<feature type="compositionally biased region" description="Low complexity" evidence="1">
    <location>
        <begin position="41"/>
        <end position="63"/>
    </location>
</feature>